<organism evidence="3 4">
    <name type="scientific">Exophiala xenobiotica</name>
    <dbReference type="NCBI Taxonomy" id="348802"/>
    <lineage>
        <taxon>Eukaryota</taxon>
        <taxon>Fungi</taxon>
        <taxon>Dikarya</taxon>
        <taxon>Ascomycota</taxon>
        <taxon>Pezizomycotina</taxon>
        <taxon>Eurotiomycetes</taxon>
        <taxon>Chaetothyriomycetidae</taxon>
        <taxon>Chaetothyriales</taxon>
        <taxon>Herpotrichiellaceae</taxon>
        <taxon>Exophiala</taxon>
    </lineage>
</organism>
<feature type="compositionally biased region" description="Low complexity" evidence="1">
    <location>
        <begin position="186"/>
        <end position="216"/>
    </location>
</feature>
<reference evidence="3 4" key="1">
    <citation type="submission" date="2015-01" db="EMBL/GenBank/DDBJ databases">
        <title>The Genome Sequence of Exophiala xenobiotica CBS118157.</title>
        <authorList>
            <consortium name="The Broad Institute Genomics Platform"/>
            <person name="Cuomo C."/>
            <person name="de Hoog S."/>
            <person name="Gorbushina A."/>
            <person name="Stielow B."/>
            <person name="Teixiera M."/>
            <person name="Abouelleil A."/>
            <person name="Chapman S.B."/>
            <person name="Priest M."/>
            <person name="Young S.K."/>
            <person name="Wortman J."/>
            <person name="Nusbaum C."/>
            <person name="Birren B."/>
        </authorList>
    </citation>
    <scope>NUCLEOTIDE SEQUENCE [LARGE SCALE GENOMIC DNA]</scope>
    <source>
        <strain evidence="3 4">CBS 118157</strain>
    </source>
</reference>
<evidence type="ECO:0000256" key="2">
    <source>
        <dbReference type="SAM" id="SignalP"/>
    </source>
</evidence>
<keyword evidence="4" id="KW-1185">Reference proteome</keyword>
<dbReference type="Proteomes" id="UP000054342">
    <property type="component" value="Unassembled WGS sequence"/>
</dbReference>
<evidence type="ECO:0000256" key="1">
    <source>
        <dbReference type="SAM" id="MobiDB-lite"/>
    </source>
</evidence>
<evidence type="ECO:0008006" key="5">
    <source>
        <dbReference type="Google" id="ProtNLM"/>
    </source>
</evidence>
<dbReference type="AlphaFoldDB" id="A0A0D2F3Q1"/>
<name>A0A0D2F3Q1_9EURO</name>
<evidence type="ECO:0000313" key="4">
    <source>
        <dbReference type="Proteomes" id="UP000054342"/>
    </source>
</evidence>
<dbReference type="GeneID" id="25323605"/>
<evidence type="ECO:0000313" key="3">
    <source>
        <dbReference type="EMBL" id="KIW61595.1"/>
    </source>
</evidence>
<gene>
    <name evidence="3" type="ORF">PV05_01697</name>
</gene>
<dbReference type="EMBL" id="KN847317">
    <property type="protein sequence ID" value="KIW61595.1"/>
    <property type="molecule type" value="Genomic_DNA"/>
</dbReference>
<feature type="chain" id="PRO_5002252745" description="Ig-like domain-containing protein" evidence="2">
    <location>
        <begin position="24"/>
        <end position="307"/>
    </location>
</feature>
<accession>A0A0D2F3Q1</accession>
<protein>
    <recommendedName>
        <fullName evidence="5">Ig-like domain-containing protein</fullName>
    </recommendedName>
</protein>
<dbReference type="RefSeq" id="XP_013322179.1">
    <property type="nucleotide sequence ID" value="XM_013466725.1"/>
</dbReference>
<proteinExistence type="predicted"/>
<dbReference type="OrthoDB" id="4119673at2759"/>
<keyword evidence="2" id="KW-0732">Signal</keyword>
<feature type="signal peptide" evidence="2">
    <location>
        <begin position="1"/>
        <end position="23"/>
    </location>
</feature>
<feature type="region of interest" description="Disordered" evidence="1">
    <location>
        <begin position="184"/>
        <end position="216"/>
    </location>
</feature>
<sequence length="307" mass="30384">MTLKNLPIVAALSLASISTTVLAQAPITIQGGTYDGQAIAGQHVGAAQSYQVALSQRTGSSLSASGDGFTYNLTSKMYMDWSIVSGQSLPCYIIDEDSIGNGTGGPLECGAATNANYPITATLDPQGNVNFDAVESWWVCSVNATSPYGMTKGTVVGGFTSAMPVGAGIADCEAIDGLKIGGGGSSSTTTTTTTKPASSTPVTTTTTGTSTKSTKTVTTTTSGAWTTSVSTPASTAASSSWTQPWGSSSASISTSTVVVPATTVSTTTPSVASSTVPAVVTYTGGASALKGVSGLGMIVAAGAAMMI</sequence>
<dbReference type="HOGENOM" id="CLU_1015755_0_0_1"/>
<dbReference type="STRING" id="348802.A0A0D2F3Q1"/>